<protein>
    <submittedName>
        <fullName evidence="1">Uncharacterized protein</fullName>
    </submittedName>
</protein>
<name>A0A5B7HWG4_PORTR</name>
<reference evidence="1 2" key="1">
    <citation type="submission" date="2019-05" db="EMBL/GenBank/DDBJ databases">
        <title>Another draft genome of Portunus trituberculatus and its Hox gene families provides insights of decapod evolution.</title>
        <authorList>
            <person name="Jeong J.-H."/>
            <person name="Song I."/>
            <person name="Kim S."/>
            <person name="Choi T."/>
            <person name="Kim D."/>
            <person name="Ryu S."/>
            <person name="Kim W."/>
        </authorList>
    </citation>
    <scope>NUCLEOTIDE SEQUENCE [LARGE SCALE GENOMIC DNA]</scope>
    <source>
        <tissue evidence="1">Muscle</tissue>
    </source>
</reference>
<dbReference type="AlphaFoldDB" id="A0A5B7HWG4"/>
<organism evidence="1 2">
    <name type="scientific">Portunus trituberculatus</name>
    <name type="common">Swimming crab</name>
    <name type="synonym">Neptunus trituberculatus</name>
    <dbReference type="NCBI Taxonomy" id="210409"/>
    <lineage>
        <taxon>Eukaryota</taxon>
        <taxon>Metazoa</taxon>
        <taxon>Ecdysozoa</taxon>
        <taxon>Arthropoda</taxon>
        <taxon>Crustacea</taxon>
        <taxon>Multicrustacea</taxon>
        <taxon>Malacostraca</taxon>
        <taxon>Eumalacostraca</taxon>
        <taxon>Eucarida</taxon>
        <taxon>Decapoda</taxon>
        <taxon>Pleocyemata</taxon>
        <taxon>Brachyura</taxon>
        <taxon>Eubrachyura</taxon>
        <taxon>Portunoidea</taxon>
        <taxon>Portunidae</taxon>
        <taxon>Portuninae</taxon>
        <taxon>Portunus</taxon>
    </lineage>
</organism>
<keyword evidence="2" id="KW-1185">Reference proteome</keyword>
<comment type="caution">
    <text evidence="1">The sequence shown here is derived from an EMBL/GenBank/DDBJ whole genome shotgun (WGS) entry which is preliminary data.</text>
</comment>
<proteinExistence type="predicted"/>
<evidence type="ECO:0000313" key="1">
    <source>
        <dbReference type="EMBL" id="MPC73028.1"/>
    </source>
</evidence>
<accession>A0A5B7HWG4</accession>
<dbReference type="EMBL" id="VSRR010035932">
    <property type="protein sequence ID" value="MPC73028.1"/>
    <property type="molecule type" value="Genomic_DNA"/>
</dbReference>
<dbReference type="Proteomes" id="UP000324222">
    <property type="component" value="Unassembled WGS sequence"/>
</dbReference>
<sequence length="62" mass="6778">MHRGKLHLSLPQSHTCPPPLTCHLLLTCFTEGLDGKVKLRTVVVMLATTTTTTITTTTTTEE</sequence>
<gene>
    <name evidence="1" type="ORF">E2C01_067344</name>
</gene>
<evidence type="ECO:0000313" key="2">
    <source>
        <dbReference type="Proteomes" id="UP000324222"/>
    </source>
</evidence>